<proteinExistence type="predicted"/>
<dbReference type="Gene3D" id="1.10.10.60">
    <property type="entry name" value="Homeodomain-like"/>
    <property type="match status" value="1"/>
</dbReference>
<dbReference type="PANTHER" id="PTHR46791:SF5">
    <property type="entry name" value="CLR5 DOMAIN-CONTAINING PROTEIN-RELATED"/>
    <property type="match status" value="1"/>
</dbReference>
<sequence length="486" mass="55628">MAQANDVISLYASRLRQSLLDLSRRLQSSPDEEVVDFLIYRLEQICGHLTRMGIRFNSTFHAISEVISLLRNLNLENRTTLPNVLEQNRASSVGRPKFVITREQLVYMLEYDISVPDIAHALGVSKSTIKRRLREYGISIRSEQDAVVTDLALDGIVRGVQGEFPNAGYRRVYSVLRSRSIKVTQARVRESMHRTDPEGVAMRWLSITPTRVYSVRGPLSLWHIDGNHKLIRWRIVVHGGVDGYTRIPVYLKCGTNNKAETVLELFQGAVAEYGLPSRIRSDKGGENVLVSLFMLNHPLRGPSRGSMIVGKSVHNQRIERLWRDIFDGVLYIYYHLFYHLEDSLIIDLSNEVHLFALHFVYVPRINNHLHIWKAGYVRHHVRTAGNRTPMQLYIIGLLRMQGNGLTEMDYVENVPEEELASYGIDYDDPVPLEFDQVDNVTVPATAIPCSHERYQDLVQLINPLRQSDNYGIDILLDVLLFLQESA</sequence>
<keyword evidence="2" id="KW-1185">Reference proteome</keyword>
<dbReference type="InterPro" id="IPR036397">
    <property type="entry name" value="RNaseH_sf"/>
</dbReference>
<dbReference type="PROSITE" id="PS50994">
    <property type="entry name" value="INTEGRASE"/>
    <property type="match status" value="1"/>
</dbReference>
<dbReference type="AlphaFoldDB" id="A0A7D9HAP9"/>
<evidence type="ECO:0000313" key="1">
    <source>
        <dbReference type="EMBL" id="CAB3978923.1"/>
    </source>
</evidence>
<dbReference type="Gene3D" id="3.30.420.10">
    <property type="entry name" value="Ribonuclease H-like superfamily/Ribonuclease H"/>
    <property type="match status" value="1"/>
</dbReference>
<reference evidence="1" key="1">
    <citation type="submission" date="2020-04" db="EMBL/GenBank/DDBJ databases">
        <authorList>
            <person name="Alioto T."/>
            <person name="Alioto T."/>
            <person name="Gomez Garrido J."/>
        </authorList>
    </citation>
    <scope>NUCLEOTIDE SEQUENCE</scope>
    <source>
        <strain evidence="1">A484AB</strain>
    </source>
</reference>
<dbReference type="OrthoDB" id="2686689at2759"/>
<protein>
    <submittedName>
        <fullName evidence="1">Uncharacterized protein LOC110239820</fullName>
    </submittedName>
</protein>
<dbReference type="Proteomes" id="UP001152795">
    <property type="component" value="Unassembled WGS sequence"/>
</dbReference>
<dbReference type="InterPro" id="IPR001584">
    <property type="entry name" value="Integrase_cat-core"/>
</dbReference>
<accession>A0A7D9HAP9</accession>
<dbReference type="EMBL" id="CACRXK020000152">
    <property type="protein sequence ID" value="CAB3978923.1"/>
    <property type="molecule type" value="Genomic_DNA"/>
</dbReference>
<gene>
    <name evidence="1" type="ORF">PACLA_8A012744</name>
</gene>
<dbReference type="PANTHER" id="PTHR46791">
    <property type="entry name" value="EXPRESSED PROTEIN"/>
    <property type="match status" value="1"/>
</dbReference>
<dbReference type="GO" id="GO:0015074">
    <property type="term" value="P:DNA integration"/>
    <property type="evidence" value="ECO:0007669"/>
    <property type="project" value="InterPro"/>
</dbReference>
<organism evidence="1 2">
    <name type="scientific">Paramuricea clavata</name>
    <name type="common">Red gorgonian</name>
    <name type="synonym">Violescent sea-whip</name>
    <dbReference type="NCBI Taxonomy" id="317549"/>
    <lineage>
        <taxon>Eukaryota</taxon>
        <taxon>Metazoa</taxon>
        <taxon>Cnidaria</taxon>
        <taxon>Anthozoa</taxon>
        <taxon>Octocorallia</taxon>
        <taxon>Malacalcyonacea</taxon>
        <taxon>Plexauridae</taxon>
        <taxon>Paramuricea</taxon>
    </lineage>
</organism>
<dbReference type="Pfam" id="PF24764">
    <property type="entry name" value="rva_4"/>
    <property type="match status" value="1"/>
</dbReference>
<dbReference type="InterPro" id="IPR058913">
    <property type="entry name" value="Integrase_dom_put"/>
</dbReference>
<dbReference type="GO" id="GO:0003676">
    <property type="term" value="F:nucleic acid binding"/>
    <property type="evidence" value="ECO:0007669"/>
    <property type="project" value="InterPro"/>
</dbReference>
<comment type="caution">
    <text evidence="1">The sequence shown here is derived from an EMBL/GenBank/DDBJ whole genome shotgun (WGS) entry which is preliminary data.</text>
</comment>
<evidence type="ECO:0000313" key="2">
    <source>
        <dbReference type="Proteomes" id="UP001152795"/>
    </source>
</evidence>
<dbReference type="SUPFAM" id="SSF53098">
    <property type="entry name" value="Ribonuclease H-like"/>
    <property type="match status" value="1"/>
</dbReference>
<name>A0A7D9HAP9_PARCT</name>
<dbReference type="InterPro" id="IPR012337">
    <property type="entry name" value="RNaseH-like_sf"/>
</dbReference>